<sequence length="73" mass="8168">MKIKVFTVLFMVSLLLSYSSIAIAKPNVEIELNGTNVTSKFSPILINNTVYVPVESLNSNPELKFCKGYKRLT</sequence>
<dbReference type="Proteomes" id="UP000076967">
    <property type="component" value="Unassembled WGS sequence"/>
</dbReference>
<proteinExistence type="predicted"/>
<evidence type="ECO:0000313" key="3">
    <source>
        <dbReference type="Proteomes" id="UP000076967"/>
    </source>
</evidence>
<name>A0A168N112_9BACL</name>
<keyword evidence="3" id="KW-1185">Reference proteome</keyword>
<feature type="chain" id="PRO_5007899209" description="Copper amine oxidase-like N-terminal domain-containing protein" evidence="1">
    <location>
        <begin position="25"/>
        <end position="73"/>
    </location>
</feature>
<organism evidence="2 3">
    <name type="scientific">Paenibacillus glacialis</name>
    <dbReference type="NCBI Taxonomy" id="494026"/>
    <lineage>
        <taxon>Bacteria</taxon>
        <taxon>Bacillati</taxon>
        <taxon>Bacillota</taxon>
        <taxon>Bacilli</taxon>
        <taxon>Bacillales</taxon>
        <taxon>Paenibacillaceae</taxon>
        <taxon>Paenibacillus</taxon>
    </lineage>
</organism>
<reference evidence="2 3" key="1">
    <citation type="submission" date="2016-03" db="EMBL/GenBank/DDBJ databases">
        <title>Draft genome sequence of Paenibacillus glacialis DSM 22343.</title>
        <authorList>
            <person name="Shin S.-K."/>
            <person name="Yi H."/>
        </authorList>
    </citation>
    <scope>NUCLEOTIDE SEQUENCE [LARGE SCALE GENOMIC DNA]</scope>
    <source>
        <strain evidence="2 3">DSM 22343</strain>
    </source>
</reference>
<evidence type="ECO:0000256" key="1">
    <source>
        <dbReference type="SAM" id="SignalP"/>
    </source>
</evidence>
<feature type="signal peptide" evidence="1">
    <location>
        <begin position="1"/>
        <end position="24"/>
    </location>
</feature>
<keyword evidence="1" id="KW-0732">Signal</keyword>
<comment type="caution">
    <text evidence="2">The sequence shown here is derived from an EMBL/GenBank/DDBJ whole genome shotgun (WGS) entry which is preliminary data.</text>
</comment>
<evidence type="ECO:0000313" key="2">
    <source>
        <dbReference type="EMBL" id="OAB45270.1"/>
    </source>
</evidence>
<protein>
    <recommendedName>
        <fullName evidence="4">Copper amine oxidase-like N-terminal domain-containing protein</fullName>
    </recommendedName>
</protein>
<dbReference type="STRING" id="494026.PGLA_03155"/>
<evidence type="ECO:0008006" key="4">
    <source>
        <dbReference type="Google" id="ProtNLM"/>
    </source>
</evidence>
<accession>A0A168N112</accession>
<dbReference type="EMBL" id="LVJH01000003">
    <property type="protein sequence ID" value="OAB45270.1"/>
    <property type="molecule type" value="Genomic_DNA"/>
</dbReference>
<gene>
    <name evidence="2" type="ORF">PGLA_03155</name>
</gene>
<dbReference type="AlphaFoldDB" id="A0A168N112"/>